<dbReference type="SUPFAM" id="SSF51316">
    <property type="entry name" value="Mss4-like"/>
    <property type="match status" value="1"/>
</dbReference>
<keyword evidence="7" id="KW-1185">Reference proteome</keyword>
<evidence type="ECO:0000259" key="5">
    <source>
        <dbReference type="PROSITE" id="PS51891"/>
    </source>
</evidence>
<feature type="domain" description="CENP-V/GFA" evidence="5">
    <location>
        <begin position="1"/>
        <end position="113"/>
    </location>
</feature>
<proteinExistence type="inferred from homology"/>
<evidence type="ECO:0000256" key="4">
    <source>
        <dbReference type="ARBA" id="ARBA00023239"/>
    </source>
</evidence>
<dbReference type="Pfam" id="PF04828">
    <property type="entry name" value="GFA"/>
    <property type="match status" value="1"/>
</dbReference>
<comment type="similarity">
    <text evidence="1">Belongs to the Gfa family.</text>
</comment>
<evidence type="ECO:0000256" key="3">
    <source>
        <dbReference type="ARBA" id="ARBA00022833"/>
    </source>
</evidence>
<dbReference type="PANTHER" id="PTHR33337">
    <property type="entry name" value="GFA DOMAIN-CONTAINING PROTEIN"/>
    <property type="match status" value="1"/>
</dbReference>
<dbReference type="Proteomes" id="UP001595974">
    <property type="component" value="Unassembled WGS sequence"/>
</dbReference>
<dbReference type="PANTHER" id="PTHR33337:SF40">
    <property type="entry name" value="CENP-V_GFA DOMAIN-CONTAINING PROTEIN-RELATED"/>
    <property type="match status" value="1"/>
</dbReference>
<dbReference type="EMBL" id="JBHSOG010000049">
    <property type="protein sequence ID" value="MFC5770283.1"/>
    <property type="molecule type" value="Genomic_DNA"/>
</dbReference>
<dbReference type="InterPro" id="IPR006913">
    <property type="entry name" value="CENP-V/GFA"/>
</dbReference>
<evidence type="ECO:0000256" key="2">
    <source>
        <dbReference type="ARBA" id="ARBA00022723"/>
    </source>
</evidence>
<dbReference type="PROSITE" id="PS51891">
    <property type="entry name" value="CENP_V_GFA"/>
    <property type="match status" value="1"/>
</dbReference>
<protein>
    <submittedName>
        <fullName evidence="6">GFA family protein</fullName>
    </submittedName>
</protein>
<comment type="caution">
    <text evidence="6">The sequence shown here is derived from an EMBL/GenBank/DDBJ whole genome shotgun (WGS) entry which is preliminary data.</text>
</comment>
<keyword evidence="3" id="KW-0862">Zinc</keyword>
<dbReference type="RefSeq" id="WP_096450038.1">
    <property type="nucleotide sequence ID" value="NZ_JBHSOG010000049.1"/>
</dbReference>
<reference evidence="7" key="1">
    <citation type="journal article" date="2019" name="Int. J. Syst. Evol. Microbiol.">
        <title>The Global Catalogue of Microorganisms (GCM) 10K type strain sequencing project: providing services to taxonomists for standard genome sequencing and annotation.</title>
        <authorList>
            <consortium name="The Broad Institute Genomics Platform"/>
            <consortium name="The Broad Institute Genome Sequencing Center for Infectious Disease"/>
            <person name="Wu L."/>
            <person name="Ma J."/>
        </authorList>
    </citation>
    <scope>NUCLEOTIDE SEQUENCE [LARGE SCALE GENOMIC DNA]</scope>
    <source>
        <strain evidence="7">SHR3</strain>
    </source>
</reference>
<accession>A0ABW1ATA0</accession>
<keyword evidence="4" id="KW-0456">Lyase</keyword>
<gene>
    <name evidence="6" type="ORF">ACFPTN_12945</name>
</gene>
<evidence type="ECO:0000313" key="7">
    <source>
        <dbReference type="Proteomes" id="UP001595974"/>
    </source>
</evidence>
<evidence type="ECO:0000313" key="6">
    <source>
        <dbReference type="EMBL" id="MFC5770283.1"/>
    </source>
</evidence>
<dbReference type="Gene3D" id="3.90.1590.10">
    <property type="entry name" value="glutathione-dependent formaldehyde- activating enzyme (gfa)"/>
    <property type="match status" value="1"/>
</dbReference>
<evidence type="ECO:0000256" key="1">
    <source>
        <dbReference type="ARBA" id="ARBA00005495"/>
    </source>
</evidence>
<keyword evidence="2" id="KW-0479">Metal-binding</keyword>
<sequence>MHGKCLCGAVGLTAAARRHFHACHCDTCRRWCGGPLLAVHCGTEVVLEGESGITCYASSEWAERGFCSRCGTHLFFRLTASGDYYVPLGLFDDAGDLVFASQVFIDRKPAAYSFAEATEKLTEREFLARYAPG</sequence>
<name>A0ABW1ATA0_9RHOO</name>
<organism evidence="6 7">
    <name type="scientific">Thauera sinica</name>
    <dbReference type="NCBI Taxonomy" id="2665146"/>
    <lineage>
        <taxon>Bacteria</taxon>
        <taxon>Pseudomonadati</taxon>
        <taxon>Pseudomonadota</taxon>
        <taxon>Betaproteobacteria</taxon>
        <taxon>Rhodocyclales</taxon>
        <taxon>Zoogloeaceae</taxon>
        <taxon>Thauera</taxon>
    </lineage>
</organism>
<dbReference type="InterPro" id="IPR011057">
    <property type="entry name" value="Mss4-like_sf"/>
</dbReference>